<evidence type="ECO:0000256" key="1">
    <source>
        <dbReference type="SAM" id="MobiDB-lite"/>
    </source>
</evidence>
<dbReference type="GO" id="GO:0016287">
    <property type="term" value="F:glycerone-phosphate O-acyltransferase activity"/>
    <property type="evidence" value="ECO:0007669"/>
    <property type="project" value="TreeGrafter"/>
</dbReference>
<feature type="compositionally biased region" description="Low complexity" evidence="1">
    <location>
        <begin position="700"/>
        <end position="715"/>
    </location>
</feature>
<name>A0A9N9D606_9GLOM</name>
<dbReference type="GO" id="GO:0004366">
    <property type="term" value="F:glycerol-3-phosphate O-acyltransferase activity"/>
    <property type="evidence" value="ECO:0007669"/>
    <property type="project" value="TreeGrafter"/>
</dbReference>
<dbReference type="PANTHER" id="PTHR31605">
    <property type="entry name" value="GLYCEROL-3-PHOSPHATE O-ACYLTRANSFERASE 1"/>
    <property type="match status" value="1"/>
</dbReference>
<keyword evidence="4" id="KW-1185">Reference proteome</keyword>
<dbReference type="GO" id="GO:0008654">
    <property type="term" value="P:phospholipid biosynthetic process"/>
    <property type="evidence" value="ECO:0007669"/>
    <property type="project" value="TreeGrafter"/>
</dbReference>
<dbReference type="SUPFAM" id="SSF69593">
    <property type="entry name" value="Glycerol-3-phosphate (1)-acyltransferase"/>
    <property type="match status" value="2"/>
</dbReference>
<comment type="caution">
    <text evidence="3">The sequence shown here is derived from an EMBL/GenBank/DDBJ whole genome shotgun (WGS) entry which is preliminary data.</text>
</comment>
<proteinExistence type="predicted"/>
<dbReference type="EMBL" id="CAJVPI010001812">
    <property type="protein sequence ID" value="CAG8627355.1"/>
    <property type="molecule type" value="Genomic_DNA"/>
</dbReference>
<evidence type="ECO:0000256" key="2">
    <source>
        <dbReference type="SAM" id="Phobius"/>
    </source>
</evidence>
<feature type="compositionally biased region" description="Low complexity" evidence="1">
    <location>
        <begin position="269"/>
        <end position="282"/>
    </location>
</feature>
<feature type="transmembrane region" description="Helical" evidence="2">
    <location>
        <begin position="7"/>
        <end position="28"/>
    </location>
</feature>
<keyword evidence="2" id="KW-0472">Membrane</keyword>
<sequence>MGRLSALVYSIFYTVIKSIAKVILYAFYRNHEALHSENFPADNNTPMLVIAAPHGNFLMDAITMFVSCPRQLYFLSARSNYNYPIFGQVIHGLGAIPVTRPQDLERLRGDGLVTVHEDGRTVSGENIGTTLHVGDTLYVEFEGPGDNSMLKEANGIIEEILDENTVKVKEPGMKWLTKSRRKDKMRRLVEYGSFVIRVERGSTLRTLESLNILPTTISRGIDRLATSPGRLPIPIPTEDDDLREVVVSTSPGTFLSERTPLLISDMRNSRSASSSSSSSSSRIVKPNIPRVPSLPTTYTYTHMPPHSEIYSAVYNHFSNGASVCIFPEGVSHDNDHMLSLKFGCAVMALGYLASREPDASGKPRTLKIVPCGLNFFNRHRYRSRVFIEIGPTIEVEERLVDMYRRGGDAKRRACQELLKKIHSALQEITVNASDYDTLLFFKTASRLYRETLPNELTFHEKLALLRKIAKKYSSTTPPTDEARRLKYDVLQFAQRVRRERIAVPNVSVTSLSLFWYLPLFIGLVLLTLPGLILFLPIGLVSHYVGKKQGENAMLYDDNSLAITRWPGRDVIATWKIIAGLFLFLIFDTIYTTLSMQFITKFKLWEFHGRNERALASIFLFVLLWPVIAYGTTLLWERTCWVGKTVWVGVWGLIHPKRRRRLLTWRDELSARVRKWVESSAPAPLPSPKPMPASSHRMNGRESNGVRSNSGSNSWRANLLSTSGASPRDLSPNAVQGFRPQSFGVQVNG</sequence>
<feature type="region of interest" description="Disordered" evidence="1">
    <location>
        <begin position="679"/>
        <end position="748"/>
    </location>
</feature>
<evidence type="ECO:0000313" key="4">
    <source>
        <dbReference type="Proteomes" id="UP000789739"/>
    </source>
</evidence>
<organism evidence="3 4">
    <name type="scientific">Paraglomus brasilianum</name>
    <dbReference type="NCBI Taxonomy" id="144538"/>
    <lineage>
        <taxon>Eukaryota</taxon>
        <taxon>Fungi</taxon>
        <taxon>Fungi incertae sedis</taxon>
        <taxon>Mucoromycota</taxon>
        <taxon>Glomeromycotina</taxon>
        <taxon>Glomeromycetes</taxon>
        <taxon>Paraglomerales</taxon>
        <taxon>Paraglomeraceae</taxon>
        <taxon>Paraglomus</taxon>
    </lineage>
</organism>
<feature type="transmembrane region" description="Helical" evidence="2">
    <location>
        <begin position="513"/>
        <end position="537"/>
    </location>
</feature>
<dbReference type="InterPro" id="IPR052744">
    <property type="entry name" value="GPAT/DAPAT"/>
</dbReference>
<dbReference type="PANTHER" id="PTHR31605:SF0">
    <property type="entry name" value="GLYCEROL-3-PHOSPHATE O-ACYLTRANSFERASE 1"/>
    <property type="match status" value="1"/>
</dbReference>
<feature type="transmembrane region" description="Helical" evidence="2">
    <location>
        <begin position="572"/>
        <end position="593"/>
    </location>
</feature>
<gene>
    <name evidence="3" type="ORF">PBRASI_LOCUS9054</name>
</gene>
<keyword evidence="2" id="KW-0812">Transmembrane</keyword>
<dbReference type="OrthoDB" id="1044435at2759"/>
<feature type="region of interest" description="Disordered" evidence="1">
    <location>
        <begin position="265"/>
        <end position="287"/>
    </location>
</feature>
<feature type="transmembrane region" description="Helical" evidence="2">
    <location>
        <begin position="613"/>
        <end position="635"/>
    </location>
</feature>
<evidence type="ECO:0000313" key="3">
    <source>
        <dbReference type="EMBL" id="CAG8627355.1"/>
    </source>
</evidence>
<dbReference type="AlphaFoldDB" id="A0A9N9D606"/>
<keyword evidence="2" id="KW-1133">Transmembrane helix</keyword>
<dbReference type="Proteomes" id="UP000789739">
    <property type="component" value="Unassembled WGS sequence"/>
</dbReference>
<accession>A0A9N9D606</accession>
<protein>
    <submittedName>
        <fullName evidence="3">1699_t:CDS:1</fullName>
    </submittedName>
</protein>
<reference evidence="3" key="1">
    <citation type="submission" date="2021-06" db="EMBL/GenBank/DDBJ databases">
        <authorList>
            <person name="Kallberg Y."/>
            <person name="Tangrot J."/>
            <person name="Rosling A."/>
        </authorList>
    </citation>
    <scope>NUCLEOTIDE SEQUENCE</scope>
    <source>
        <strain evidence="3">BR232B</strain>
    </source>
</reference>